<protein>
    <submittedName>
        <fullName evidence="11">Putative multidrug export ATP-binding/permease protein SAV1866</fullName>
        <ecNumber evidence="11">3.6.3.-</ecNumber>
    </submittedName>
</protein>
<dbReference type="SMART" id="SM00382">
    <property type="entry name" value="AAA"/>
    <property type="match status" value="1"/>
</dbReference>
<feature type="transmembrane region" description="Helical" evidence="8">
    <location>
        <begin position="16"/>
        <end position="41"/>
    </location>
</feature>
<keyword evidence="4 11" id="KW-0067">ATP-binding</keyword>
<dbReference type="EMBL" id="CZAY01000010">
    <property type="protein sequence ID" value="CUP63101.1"/>
    <property type="molecule type" value="Genomic_DNA"/>
</dbReference>
<evidence type="ECO:0000256" key="3">
    <source>
        <dbReference type="ARBA" id="ARBA00022741"/>
    </source>
</evidence>
<dbReference type="GO" id="GO:0140359">
    <property type="term" value="F:ABC-type transporter activity"/>
    <property type="evidence" value="ECO:0007669"/>
    <property type="project" value="InterPro"/>
</dbReference>
<proteinExistence type="predicted"/>
<evidence type="ECO:0000256" key="6">
    <source>
        <dbReference type="ARBA" id="ARBA00023136"/>
    </source>
</evidence>
<evidence type="ECO:0000256" key="8">
    <source>
        <dbReference type="SAM" id="Phobius"/>
    </source>
</evidence>
<dbReference type="InterPro" id="IPR027417">
    <property type="entry name" value="P-loop_NTPase"/>
</dbReference>
<evidence type="ECO:0000256" key="7">
    <source>
        <dbReference type="SAM" id="Coils"/>
    </source>
</evidence>
<accession>A0A174PU20</accession>
<dbReference type="AlphaFoldDB" id="A0A174PU20"/>
<evidence type="ECO:0000256" key="5">
    <source>
        <dbReference type="ARBA" id="ARBA00022989"/>
    </source>
</evidence>
<evidence type="ECO:0000256" key="1">
    <source>
        <dbReference type="ARBA" id="ARBA00004651"/>
    </source>
</evidence>
<reference evidence="11 12" key="1">
    <citation type="submission" date="2015-09" db="EMBL/GenBank/DDBJ databases">
        <authorList>
            <consortium name="Pathogen Informatics"/>
        </authorList>
    </citation>
    <scope>NUCLEOTIDE SEQUENCE [LARGE SCALE GENOMIC DNA]</scope>
    <source>
        <strain evidence="11 12">2789STDY5834914</strain>
    </source>
</reference>
<dbReference type="PANTHER" id="PTHR24221">
    <property type="entry name" value="ATP-BINDING CASSETTE SUB-FAMILY B"/>
    <property type="match status" value="1"/>
</dbReference>
<dbReference type="InterPro" id="IPR011527">
    <property type="entry name" value="ABC1_TM_dom"/>
</dbReference>
<dbReference type="EC" id="3.6.3.-" evidence="11"/>
<dbReference type="InterPro" id="IPR039421">
    <property type="entry name" value="Type_1_exporter"/>
</dbReference>
<dbReference type="Pfam" id="PF00664">
    <property type="entry name" value="ABC_membrane"/>
    <property type="match status" value="1"/>
</dbReference>
<dbReference type="Proteomes" id="UP000095485">
    <property type="component" value="Unassembled WGS sequence"/>
</dbReference>
<dbReference type="Gene3D" id="1.20.1560.10">
    <property type="entry name" value="ABC transporter type 1, transmembrane domain"/>
    <property type="match status" value="1"/>
</dbReference>
<sequence>MIKWTYKQIKLFRWKYIFYIGCIIVYTLISLLTPIIGKYIIDILIPNKQLKMLVGISCVWLVVECFRNSINIISENIYNFLKINCSYSIQQKIIETMQHTPWSFLVKQDMLYLSTRIYNDSNIVTEFVLGLTGNILSKLLMTIVAIGILIYIAGGLGIFLLAVIIIYVYVRYLYQKKLYNVIQKDRENQDTFLAEFLAQFLNMKFVQQYEIAKELIRKLNEKFQKYEKNSIDVQKTYSVFDGIDEMISSIGRVIIYLFGGYCIVMHKITIGEFVIVIDYFQMILGSIQEFTELDKKYKESKVSYARIKELLNKKEQENGIQYCHKVNSIACDRVFYKVNNQMIIQNFSYKFKRGNIYCIWGENGSGKTTLLDILLGLYNDKIDGKIKYNDIDIKYLDMRKMRREQISFVEQEPYLIQGSIENNVFLTEHYSRRSLKSVIEKLKFDSIDTMMKEERKIIDGKSEFSGGERQKIALVRLFIKTADILLLDEPTSALDVMSKERVMDYLQDIKQDKIIIIISHDWEIAELCDKVVKI</sequence>
<dbReference type="CDD" id="cd03228">
    <property type="entry name" value="ABCC_MRP_Like"/>
    <property type="match status" value="1"/>
</dbReference>
<evidence type="ECO:0000313" key="12">
    <source>
        <dbReference type="Proteomes" id="UP000095485"/>
    </source>
</evidence>
<gene>
    <name evidence="11" type="ORF">ERS852526_01597</name>
</gene>
<keyword evidence="11" id="KW-0378">Hydrolase</keyword>
<feature type="coiled-coil region" evidence="7">
    <location>
        <begin position="202"/>
        <end position="236"/>
    </location>
</feature>
<evidence type="ECO:0000259" key="9">
    <source>
        <dbReference type="PROSITE" id="PS50893"/>
    </source>
</evidence>
<dbReference type="SUPFAM" id="SSF90123">
    <property type="entry name" value="ABC transporter transmembrane region"/>
    <property type="match status" value="1"/>
</dbReference>
<dbReference type="GO" id="GO:0005524">
    <property type="term" value="F:ATP binding"/>
    <property type="evidence" value="ECO:0007669"/>
    <property type="project" value="UniProtKB-KW"/>
</dbReference>
<dbReference type="InterPro" id="IPR003439">
    <property type="entry name" value="ABC_transporter-like_ATP-bd"/>
</dbReference>
<dbReference type="InterPro" id="IPR017871">
    <property type="entry name" value="ABC_transporter-like_CS"/>
</dbReference>
<evidence type="ECO:0000256" key="2">
    <source>
        <dbReference type="ARBA" id="ARBA00022692"/>
    </source>
</evidence>
<dbReference type="PROSITE" id="PS00211">
    <property type="entry name" value="ABC_TRANSPORTER_1"/>
    <property type="match status" value="1"/>
</dbReference>
<keyword evidence="7" id="KW-0175">Coiled coil</keyword>
<dbReference type="InterPro" id="IPR036640">
    <property type="entry name" value="ABC1_TM_sf"/>
</dbReference>
<evidence type="ECO:0000259" key="10">
    <source>
        <dbReference type="PROSITE" id="PS50929"/>
    </source>
</evidence>
<name>A0A174PU20_9FIRM</name>
<dbReference type="GO" id="GO:0016887">
    <property type="term" value="F:ATP hydrolysis activity"/>
    <property type="evidence" value="ECO:0007669"/>
    <property type="project" value="InterPro"/>
</dbReference>
<dbReference type="CDD" id="cd07346">
    <property type="entry name" value="ABC_6TM_exporters"/>
    <property type="match status" value="1"/>
</dbReference>
<dbReference type="InterPro" id="IPR003593">
    <property type="entry name" value="AAA+_ATPase"/>
</dbReference>
<keyword evidence="5 8" id="KW-1133">Transmembrane helix</keyword>
<dbReference type="Pfam" id="PF00005">
    <property type="entry name" value="ABC_tran"/>
    <property type="match status" value="1"/>
</dbReference>
<evidence type="ECO:0000313" key="11">
    <source>
        <dbReference type="EMBL" id="CUP63101.1"/>
    </source>
</evidence>
<keyword evidence="6 8" id="KW-0472">Membrane</keyword>
<dbReference type="PROSITE" id="PS50893">
    <property type="entry name" value="ABC_TRANSPORTER_2"/>
    <property type="match status" value="1"/>
</dbReference>
<keyword evidence="3" id="KW-0547">Nucleotide-binding</keyword>
<dbReference type="GeneID" id="96228891"/>
<dbReference type="OrthoDB" id="3185510at2"/>
<dbReference type="GO" id="GO:0034040">
    <property type="term" value="F:ATPase-coupled lipid transmembrane transporter activity"/>
    <property type="evidence" value="ECO:0007669"/>
    <property type="project" value="TreeGrafter"/>
</dbReference>
<dbReference type="SUPFAM" id="SSF52540">
    <property type="entry name" value="P-loop containing nucleoside triphosphate hydrolases"/>
    <property type="match status" value="1"/>
</dbReference>
<keyword evidence="2 8" id="KW-0812">Transmembrane</keyword>
<dbReference type="RefSeq" id="WP_055283010.1">
    <property type="nucleotide sequence ID" value="NZ_CZAY01000010.1"/>
</dbReference>
<dbReference type="Gene3D" id="3.40.50.300">
    <property type="entry name" value="P-loop containing nucleotide triphosphate hydrolases"/>
    <property type="match status" value="1"/>
</dbReference>
<dbReference type="PROSITE" id="PS50929">
    <property type="entry name" value="ABC_TM1F"/>
    <property type="match status" value="1"/>
</dbReference>
<feature type="domain" description="ABC transmembrane type-1" evidence="10">
    <location>
        <begin position="17"/>
        <end position="293"/>
    </location>
</feature>
<dbReference type="PANTHER" id="PTHR24221:SF654">
    <property type="entry name" value="ATP-BINDING CASSETTE SUB-FAMILY B MEMBER 6"/>
    <property type="match status" value="1"/>
</dbReference>
<feature type="transmembrane region" description="Helical" evidence="8">
    <location>
        <begin position="139"/>
        <end position="170"/>
    </location>
</feature>
<comment type="subcellular location">
    <subcellularLocation>
        <location evidence="1">Cell membrane</location>
        <topology evidence="1">Multi-pass membrane protein</topology>
    </subcellularLocation>
</comment>
<organism evidence="11 12">
    <name type="scientific">Dorea longicatena</name>
    <dbReference type="NCBI Taxonomy" id="88431"/>
    <lineage>
        <taxon>Bacteria</taxon>
        <taxon>Bacillati</taxon>
        <taxon>Bacillota</taxon>
        <taxon>Clostridia</taxon>
        <taxon>Lachnospirales</taxon>
        <taxon>Lachnospiraceae</taxon>
        <taxon>Dorea</taxon>
    </lineage>
</organism>
<dbReference type="GO" id="GO:0005886">
    <property type="term" value="C:plasma membrane"/>
    <property type="evidence" value="ECO:0007669"/>
    <property type="project" value="UniProtKB-SubCell"/>
</dbReference>
<feature type="domain" description="ABC transporter" evidence="9">
    <location>
        <begin position="329"/>
        <end position="534"/>
    </location>
</feature>
<evidence type="ECO:0000256" key="4">
    <source>
        <dbReference type="ARBA" id="ARBA00022840"/>
    </source>
</evidence>